<evidence type="ECO:0000313" key="1">
    <source>
        <dbReference type="EMBL" id="RBA28180.1"/>
    </source>
</evidence>
<dbReference type="InterPro" id="IPR039968">
    <property type="entry name" value="BcerS-like"/>
</dbReference>
<name>A0A365P141_9FLAO</name>
<evidence type="ECO:0000313" key="2">
    <source>
        <dbReference type="Proteomes" id="UP000253319"/>
    </source>
</evidence>
<sequence length="373" mass="43685">MNITIKEAVSPKEIRDFVLFSFELFKGNPNWIPPLISEEMETFDKTKNPALQKAECHLYLAYKDNKIVGKLAAIINWDEVNLLGKQKVRFGWFDVIDDIEVTKALLEKVETLGKQHGLTQMEGPIGFSNLDKVGALTEGFDEMGNMITWYSKPYYQEHFKQLGLTVEKEYQESVFSFFDVNPEPYFRASKMIRDRYKLKAINFSKTSEIMPYVDQMFDLFNEAYAKLQSFVAVSQEQIDYIKKKHIGFINPEYIKFILDENDRMIAFTIVMPNFADALQKAKGKLFPFGWWHLLQAKKQSKEVVFYLIGILPEYQNKGITAVIFDEFYHVFKAKNITTCIRTPELEENHAMHNLWKNFNSRINKRRCTFSKPI</sequence>
<gene>
    <name evidence="1" type="ORF">DPN68_08480</name>
</gene>
<dbReference type="OrthoDB" id="9806005at2"/>
<comment type="caution">
    <text evidence="1">The sequence shown here is derived from an EMBL/GenBank/DDBJ whole genome shotgun (WGS) entry which is preliminary data.</text>
</comment>
<dbReference type="AlphaFoldDB" id="A0A365P141"/>
<dbReference type="InterPro" id="IPR016181">
    <property type="entry name" value="Acyl_CoA_acyltransferase"/>
</dbReference>
<dbReference type="GO" id="GO:0016787">
    <property type="term" value="F:hydrolase activity"/>
    <property type="evidence" value="ECO:0007669"/>
    <property type="project" value="UniProtKB-KW"/>
</dbReference>
<dbReference type="PANTHER" id="PTHR41368:SF1">
    <property type="entry name" value="PROTEIN YGHO"/>
    <property type="match status" value="1"/>
</dbReference>
<keyword evidence="2" id="KW-1185">Reference proteome</keyword>
<protein>
    <submittedName>
        <fullName evidence="1">GTP cyclohydrolase</fullName>
    </submittedName>
</protein>
<dbReference type="SUPFAM" id="SSF55729">
    <property type="entry name" value="Acyl-CoA N-acyltransferases (Nat)"/>
    <property type="match status" value="1"/>
</dbReference>
<keyword evidence="1" id="KW-0378">Hydrolase</keyword>
<dbReference type="RefSeq" id="WP_113989224.1">
    <property type="nucleotide sequence ID" value="NZ_QLST01000009.1"/>
</dbReference>
<dbReference type="EMBL" id="QLST01000009">
    <property type="protein sequence ID" value="RBA28180.1"/>
    <property type="molecule type" value="Genomic_DNA"/>
</dbReference>
<dbReference type="Gene3D" id="3.40.630.30">
    <property type="match status" value="1"/>
</dbReference>
<reference evidence="1 2" key="1">
    <citation type="submission" date="2018-06" db="EMBL/GenBank/DDBJ databases">
        <title>Flavobacterium tibetense sp. nov., isolated from a wetland YonghuCo on Tibetan Plateau.</title>
        <authorList>
            <person name="Xing P."/>
            <person name="Phurbu D."/>
            <person name="Lu H."/>
        </authorList>
    </citation>
    <scope>NUCLEOTIDE SEQUENCE [LARGE SCALE GENOMIC DNA]</scope>
    <source>
        <strain evidence="1 2">YH5</strain>
    </source>
</reference>
<dbReference type="PANTHER" id="PTHR41368">
    <property type="entry name" value="PROTEIN YGHO"/>
    <property type="match status" value="1"/>
</dbReference>
<dbReference type="Proteomes" id="UP000253319">
    <property type="component" value="Unassembled WGS sequence"/>
</dbReference>
<proteinExistence type="predicted"/>
<accession>A0A365P141</accession>
<organism evidence="1 2">
    <name type="scientific">Flavobacterium tibetense</name>
    <dbReference type="NCBI Taxonomy" id="2233533"/>
    <lineage>
        <taxon>Bacteria</taxon>
        <taxon>Pseudomonadati</taxon>
        <taxon>Bacteroidota</taxon>
        <taxon>Flavobacteriia</taxon>
        <taxon>Flavobacteriales</taxon>
        <taxon>Flavobacteriaceae</taxon>
        <taxon>Flavobacterium</taxon>
    </lineage>
</organism>